<dbReference type="Gene3D" id="3.40.50.1000">
    <property type="entry name" value="HAD superfamily/HAD-like"/>
    <property type="match status" value="1"/>
</dbReference>
<reference evidence="8 9" key="1">
    <citation type="submission" date="2019-08" db="EMBL/GenBank/DDBJ databases">
        <title>Bacterial whole genome sequence for Glaciihabitans sp. CHu50b-6-2.</title>
        <authorList>
            <person name="Jin L."/>
        </authorList>
    </citation>
    <scope>NUCLEOTIDE SEQUENCE [LARGE SCALE GENOMIC DNA]</scope>
    <source>
        <strain evidence="8 9">CHu50b-6-2</strain>
    </source>
</reference>
<evidence type="ECO:0000313" key="9">
    <source>
        <dbReference type="Proteomes" id="UP000321379"/>
    </source>
</evidence>
<feature type="transmembrane region" description="Helical" evidence="6">
    <location>
        <begin position="691"/>
        <end position="712"/>
    </location>
</feature>
<keyword evidence="3" id="KW-1278">Translocase</keyword>
<dbReference type="SFLD" id="SFLDS00003">
    <property type="entry name" value="Haloacid_Dehalogenase"/>
    <property type="match status" value="1"/>
</dbReference>
<accession>A0A5C8UWN9</accession>
<keyword evidence="2 6" id="KW-0812">Transmembrane</keyword>
<protein>
    <submittedName>
        <fullName evidence="8">HAD-IC family P-type ATPase</fullName>
    </submittedName>
</protein>
<name>A0A5C8UWN9_9MICO</name>
<dbReference type="Gene3D" id="1.20.1110.10">
    <property type="entry name" value="Calcium-transporting ATPase, transmembrane domain"/>
    <property type="match status" value="1"/>
</dbReference>
<dbReference type="InterPro" id="IPR023214">
    <property type="entry name" value="HAD_sf"/>
</dbReference>
<comment type="caution">
    <text evidence="8">The sequence shown here is derived from an EMBL/GenBank/DDBJ whole genome shotgun (WGS) entry which is preliminary data.</text>
</comment>
<dbReference type="AlphaFoldDB" id="A0A5C8UWN9"/>
<dbReference type="Pfam" id="PF00122">
    <property type="entry name" value="E1-E2_ATPase"/>
    <property type="match status" value="1"/>
</dbReference>
<dbReference type="SFLD" id="SFLDG00002">
    <property type="entry name" value="C1.7:_P-type_atpase_like"/>
    <property type="match status" value="1"/>
</dbReference>
<dbReference type="InterPro" id="IPR044492">
    <property type="entry name" value="P_typ_ATPase_HD_dom"/>
</dbReference>
<dbReference type="SUPFAM" id="SSF81665">
    <property type="entry name" value="Calcium ATPase, transmembrane domain M"/>
    <property type="match status" value="1"/>
</dbReference>
<feature type="transmembrane region" description="Helical" evidence="6">
    <location>
        <begin position="268"/>
        <end position="295"/>
    </location>
</feature>
<comment type="subcellular location">
    <subcellularLocation>
        <location evidence="1">Cell membrane</location>
        <topology evidence="1">Multi-pass membrane protein</topology>
    </subcellularLocation>
</comment>
<dbReference type="NCBIfam" id="TIGR01494">
    <property type="entry name" value="ATPase_P-type"/>
    <property type="match status" value="2"/>
</dbReference>
<feature type="transmembrane region" description="Helical" evidence="6">
    <location>
        <begin position="635"/>
        <end position="654"/>
    </location>
</feature>
<evidence type="ECO:0000256" key="4">
    <source>
        <dbReference type="ARBA" id="ARBA00022989"/>
    </source>
</evidence>
<dbReference type="Proteomes" id="UP000321379">
    <property type="component" value="Unassembled WGS sequence"/>
</dbReference>
<evidence type="ECO:0000313" key="8">
    <source>
        <dbReference type="EMBL" id="TXN32802.1"/>
    </source>
</evidence>
<dbReference type="InterPro" id="IPR023299">
    <property type="entry name" value="ATPase_P-typ_cyto_dom_N"/>
</dbReference>
<dbReference type="InterPro" id="IPR036412">
    <property type="entry name" value="HAD-like_sf"/>
</dbReference>
<dbReference type="Gene3D" id="2.70.150.10">
    <property type="entry name" value="Calcium-transporting ATPase, cytoplasmic transduction domain A"/>
    <property type="match status" value="1"/>
</dbReference>
<dbReference type="RefSeq" id="WP_147781604.1">
    <property type="nucleotide sequence ID" value="NZ_VRMG01000001.1"/>
</dbReference>
<dbReference type="Gene3D" id="3.40.1110.10">
    <property type="entry name" value="Calcium-transporting ATPase, cytoplasmic domain N"/>
    <property type="match status" value="1"/>
</dbReference>
<dbReference type="SUPFAM" id="SSF56784">
    <property type="entry name" value="HAD-like"/>
    <property type="match status" value="1"/>
</dbReference>
<feature type="transmembrane region" description="Helical" evidence="6">
    <location>
        <begin position="752"/>
        <end position="770"/>
    </location>
</feature>
<keyword evidence="5 6" id="KW-0472">Membrane</keyword>
<dbReference type="GO" id="GO:0005886">
    <property type="term" value="C:plasma membrane"/>
    <property type="evidence" value="ECO:0007669"/>
    <property type="project" value="UniProtKB-SubCell"/>
</dbReference>
<feature type="transmembrane region" description="Helical" evidence="6">
    <location>
        <begin position="718"/>
        <end position="740"/>
    </location>
</feature>
<evidence type="ECO:0000256" key="3">
    <source>
        <dbReference type="ARBA" id="ARBA00022967"/>
    </source>
</evidence>
<evidence type="ECO:0000256" key="1">
    <source>
        <dbReference type="ARBA" id="ARBA00004651"/>
    </source>
</evidence>
<dbReference type="PANTHER" id="PTHR42861">
    <property type="entry name" value="CALCIUM-TRANSPORTING ATPASE"/>
    <property type="match status" value="1"/>
</dbReference>
<evidence type="ECO:0000259" key="7">
    <source>
        <dbReference type="Pfam" id="PF00122"/>
    </source>
</evidence>
<dbReference type="InterPro" id="IPR023298">
    <property type="entry name" value="ATPase_P-typ_TM_dom_sf"/>
</dbReference>
<evidence type="ECO:0000256" key="2">
    <source>
        <dbReference type="ARBA" id="ARBA00022692"/>
    </source>
</evidence>
<feature type="transmembrane region" description="Helical" evidence="6">
    <location>
        <begin position="81"/>
        <end position="99"/>
    </location>
</feature>
<dbReference type="EMBL" id="VRMG01000001">
    <property type="protein sequence ID" value="TXN32802.1"/>
    <property type="molecule type" value="Genomic_DNA"/>
</dbReference>
<gene>
    <name evidence="8" type="ORF">FVP33_00070</name>
</gene>
<feature type="transmembrane region" description="Helical" evidence="6">
    <location>
        <begin position="660"/>
        <end position="679"/>
    </location>
</feature>
<evidence type="ECO:0000256" key="5">
    <source>
        <dbReference type="ARBA" id="ARBA00023136"/>
    </source>
</evidence>
<dbReference type="SFLD" id="SFLDF00027">
    <property type="entry name" value="p-type_atpase"/>
    <property type="match status" value="1"/>
</dbReference>
<dbReference type="InterPro" id="IPR059000">
    <property type="entry name" value="ATPase_P-type_domA"/>
</dbReference>
<dbReference type="GO" id="GO:0005524">
    <property type="term" value="F:ATP binding"/>
    <property type="evidence" value="ECO:0007669"/>
    <property type="project" value="InterPro"/>
</dbReference>
<dbReference type="PROSITE" id="PS00154">
    <property type="entry name" value="ATPASE_E1_E2"/>
    <property type="match status" value="1"/>
</dbReference>
<organism evidence="8 9">
    <name type="scientific">Lacisediminihabitans profunda</name>
    <dbReference type="NCBI Taxonomy" id="2594790"/>
    <lineage>
        <taxon>Bacteria</taxon>
        <taxon>Bacillati</taxon>
        <taxon>Actinomycetota</taxon>
        <taxon>Actinomycetes</taxon>
        <taxon>Micrococcales</taxon>
        <taxon>Microbacteriaceae</taxon>
        <taxon>Lacisediminihabitans</taxon>
    </lineage>
</organism>
<dbReference type="Pfam" id="PF00702">
    <property type="entry name" value="Hydrolase"/>
    <property type="match status" value="1"/>
</dbReference>
<dbReference type="InterPro" id="IPR001757">
    <property type="entry name" value="P_typ_ATPase"/>
</dbReference>
<dbReference type="InterPro" id="IPR018303">
    <property type="entry name" value="ATPase_P-typ_P_site"/>
</dbReference>
<sequence length="820" mass="87143">MRESTGEAIVLPALDGATLATDGLDADQVAERIAAGLTNFQPTPPSRSFWHILRTNLFTLLNTIVIGSAVLLLLLGQWQDALFGLAALGNALIGVVQEYRSKRALDRLALFNAPHARVLRAGVVREIAMADVVQDDVIVLHTGDLVPADAVVLLSEGLEIDESLLTGESAPAEKPVGDEVTSGSTVVAGKGNARVVRVGADSFVSRLTADVKRFSLVDSELRNSVNRVLRWISVALFPLMVIVINGQMQAAGGWGEAIASGAWRHASVGAIASVVAMIPLGLVLMTSIAFAAGAVRLGRQSVLIHELAAVEGLARVDVVCFDKTGTLTEGEIVFDSAHEFETPAGSDWRQVLAWFAADENANATTRSLRGDFPLAGELHPSATVPFSSSRRWSAVTFDGAAARGLWVLGSPDEVVGAQLAENQPAMQLAARLAATGHRTLVLAHSVQPMTAEQAAHDLLPETLRPAVIVSLGEKLRPTAARTLAYLVEQGVALRVLSGDDPHTVAAVARRAGLNWEGDGYDARNLPHDPQLLAAIMERYSVFGRVTPSQKKRMVIALQSSGHVVAMTGDGVNDAPAVKQADIGIAMGSGSAATRAVSRIVLLDSDFAHLPGIIREGRQVIANVERVSMLFLTKTAYAVLLSVVFGALLWEFPFLPRQLSASDGLTIGIPAFFLALMPNSRRYTPGFLRRSLTFAIPSGVTVALVVIAVNVYARAAGRYSAGAVHTGSMIALSLVALWVLLILARPLDLRRAALVLAMYVGVAGVLIVPFIRDFFGFAVPPAPLFLMSLAAGALGSVVVELVHRYLERRRPDDHGGAFWSH</sequence>
<feature type="transmembrane region" description="Helical" evidence="6">
    <location>
        <begin position="228"/>
        <end position="248"/>
    </location>
</feature>
<dbReference type="InterPro" id="IPR008250">
    <property type="entry name" value="ATPase_P-typ_transduc_dom_A_sf"/>
</dbReference>
<feature type="transmembrane region" description="Helical" evidence="6">
    <location>
        <begin position="57"/>
        <end position="75"/>
    </location>
</feature>
<dbReference type="GO" id="GO:0016887">
    <property type="term" value="F:ATP hydrolysis activity"/>
    <property type="evidence" value="ECO:0007669"/>
    <property type="project" value="InterPro"/>
</dbReference>
<feature type="transmembrane region" description="Helical" evidence="6">
    <location>
        <begin position="782"/>
        <end position="801"/>
    </location>
</feature>
<feature type="domain" description="P-type ATPase A" evidence="7">
    <location>
        <begin position="113"/>
        <end position="211"/>
    </location>
</feature>
<evidence type="ECO:0000256" key="6">
    <source>
        <dbReference type="SAM" id="Phobius"/>
    </source>
</evidence>
<dbReference type="PRINTS" id="PR00119">
    <property type="entry name" value="CATATPASE"/>
</dbReference>
<dbReference type="PRINTS" id="PR00120">
    <property type="entry name" value="HATPASE"/>
</dbReference>
<keyword evidence="9" id="KW-1185">Reference proteome</keyword>
<keyword evidence="4 6" id="KW-1133">Transmembrane helix</keyword>
<dbReference type="SUPFAM" id="SSF81653">
    <property type="entry name" value="Calcium ATPase, transduction domain A"/>
    <property type="match status" value="1"/>
</dbReference>
<proteinExistence type="predicted"/>